<dbReference type="STRING" id="1778.A9W97_28040"/>
<proteinExistence type="predicted"/>
<evidence type="ECO:0000313" key="5">
    <source>
        <dbReference type="Proteomes" id="UP000051677"/>
    </source>
</evidence>
<dbReference type="GO" id="GO:0003677">
    <property type="term" value="F:DNA binding"/>
    <property type="evidence" value="ECO:0007669"/>
    <property type="project" value="UniProtKB-UniRule"/>
</dbReference>
<comment type="caution">
    <text evidence="4">The sequence shown here is derived from an EMBL/GenBank/DDBJ whole genome shotgun (WGS) entry which is preliminary data.</text>
</comment>
<dbReference type="InterPro" id="IPR001647">
    <property type="entry name" value="HTH_TetR"/>
</dbReference>
<feature type="DNA-binding region" description="H-T-H motif" evidence="2">
    <location>
        <begin position="38"/>
        <end position="57"/>
    </location>
</feature>
<accession>A0A0Q2UK63</accession>
<organism evidence="4 5">
    <name type="scientific">Mycobacterium gordonae</name>
    <dbReference type="NCBI Taxonomy" id="1778"/>
    <lineage>
        <taxon>Bacteria</taxon>
        <taxon>Bacillati</taxon>
        <taxon>Actinomycetota</taxon>
        <taxon>Actinomycetes</taxon>
        <taxon>Mycobacteriales</taxon>
        <taxon>Mycobacteriaceae</taxon>
        <taxon>Mycobacterium</taxon>
    </lineage>
</organism>
<sequence>MARSHGWAGNPPASDEDAITRILDAADAIVAERGPAMRIADVARDLGVTRQTVYRYFPGTEALLLATAMRSGDGFLGQLAEHVRGQTDPVGAMVEGLAFAIENLAADDRIRLILTKRQQGGAVPSISSETAVTFSRAMLHRYDVDWDANGFDDAALDELSEFCLRILHSFVVDRGQPPRRGTDLRRFLARWIGPAIIYPRFADAMTSMTGVAVAPTSSRRRSAS</sequence>
<dbReference type="OrthoDB" id="3212503at2"/>
<protein>
    <submittedName>
        <fullName evidence="4">TetR family transcriptional regulator</fullName>
    </submittedName>
</protein>
<evidence type="ECO:0000313" key="4">
    <source>
        <dbReference type="EMBL" id="KQH81112.1"/>
    </source>
</evidence>
<name>A0A0Q2UK63_MYCGO</name>
<dbReference type="InterPro" id="IPR009057">
    <property type="entry name" value="Homeodomain-like_sf"/>
</dbReference>
<gene>
    <name evidence="4" type="ORF">AO501_05765</name>
</gene>
<dbReference type="SUPFAM" id="SSF46689">
    <property type="entry name" value="Homeodomain-like"/>
    <property type="match status" value="1"/>
</dbReference>
<dbReference type="Pfam" id="PF00440">
    <property type="entry name" value="TetR_N"/>
    <property type="match status" value="1"/>
</dbReference>
<reference evidence="4 5" key="1">
    <citation type="submission" date="2015-10" db="EMBL/GenBank/DDBJ databases">
        <title>Mycobacterium gordonae draft genome assembly.</title>
        <authorList>
            <person name="Ustinova V."/>
            <person name="Smirnova T."/>
            <person name="Blagodatskikh K."/>
            <person name="Varlamov D."/>
            <person name="Larionova E."/>
            <person name="Chernousova L."/>
        </authorList>
    </citation>
    <scope>NUCLEOTIDE SEQUENCE [LARGE SCALE GENOMIC DNA]</scope>
    <source>
        <strain evidence="4 5">CTRI 14-8773</strain>
    </source>
</reference>
<dbReference type="Gene3D" id="1.10.357.10">
    <property type="entry name" value="Tetracycline Repressor, domain 2"/>
    <property type="match status" value="1"/>
</dbReference>
<dbReference type="PRINTS" id="PR00455">
    <property type="entry name" value="HTHTETR"/>
</dbReference>
<dbReference type="Proteomes" id="UP000051677">
    <property type="component" value="Unassembled WGS sequence"/>
</dbReference>
<dbReference type="EMBL" id="LKTM01000001">
    <property type="protein sequence ID" value="KQH81112.1"/>
    <property type="molecule type" value="Genomic_DNA"/>
</dbReference>
<dbReference type="PROSITE" id="PS50977">
    <property type="entry name" value="HTH_TETR_2"/>
    <property type="match status" value="1"/>
</dbReference>
<dbReference type="RefSeq" id="WP_055575870.1">
    <property type="nucleotide sequence ID" value="NZ_LKTM01000001.1"/>
</dbReference>
<evidence type="ECO:0000256" key="2">
    <source>
        <dbReference type="PROSITE-ProRule" id="PRU00335"/>
    </source>
</evidence>
<keyword evidence="1 2" id="KW-0238">DNA-binding</keyword>
<evidence type="ECO:0000256" key="1">
    <source>
        <dbReference type="ARBA" id="ARBA00023125"/>
    </source>
</evidence>
<dbReference type="AlphaFoldDB" id="A0A0Q2UK63"/>
<evidence type="ECO:0000259" key="3">
    <source>
        <dbReference type="PROSITE" id="PS50977"/>
    </source>
</evidence>
<feature type="domain" description="HTH tetR-type" evidence="3">
    <location>
        <begin position="16"/>
        <end position="75"/>
    </location>
</feature>